<keyword evidence="1" id="KW-0805">Transcription regulation</keyword>
<name>A0A9X2T6V9_9HYPH</name>
<dbReference type="PROSITE" id="PS51071">
    <property type="entry name" value="HTH_RPIR"/>
    <property type="match status" value="1"/>
</dbReference>
<keyword evidence="3" id="KW-0804">Transcription</keyword>
<dbReference type="InterPro" id="IPR035472">
    <property type="entry name" value="RpiR-like_SIS"/>
</dbReference>
<keyword evidence="2" id="KW-0238">DNA-binding</keyword>
<evidence type="ECO:0000313" key="7">
    <source>
        <dbReference type="EMBL" id="MCS0496839.1"/>
    </source>
</evidence>
<dbReference type="InterPro" id="IPR036388">
    <property type="entry name" value="WH-like_DNA-bd_sf"/>
</dbReference>
<dbReference type="EMBL" id="JANTHZ010000008">
    <property type="protein sequence ID" value="MCS0496839.1"/>
    <property type="molecule type" value="Genomic_DNA"/>
</dbReference>
<accession>A0A9X2T6V9</accession>
<dbReference type="AlphaFoldDB" id="A0A9X2T6V9"/>
<dbReference type="CDD" id="cd05013">
    <property type="entry name" value="SIS_RpiR"/>
    <property type="match status" value="1"/>
</dbReference>
<evidence type="ECO:0000256" key="4">
    <source>
        <dbReference type="SAM" id="MobiDB-lite"/>
    </source>
</evidence>
<dbReference type="PANTHER" id="PTHR30514">
    <property type="entry name" value="GLUCOKINASE"/>
    <property type="match status" value="1"/>
</dbReference>
<dbReference type="PANTHER" id="PTHR30514:SF18">
    <property type="entry name" value="RPIR-FAMILY TRANSCRIPTIONAL REGULATOR"/>
    <property type="match status" value="1"/>
</dbReference>
<dbReference type="GO" id="GO:1901135">
    <property type="term" value="P:carbohydrate derivative metabolic process"/>
    <property type="evidence" value="ECO:0007669"/>
    <property type="project" value="InterPro"/>
</dbReference>
<dbReference type="Proteomes" id="UP001151088">
    <property type="component" value="Unassembled WGS sequence"/>
</dbReference>
<dbReference type="RefSeq" id="WP_258733998.1">
    <property type="nucleotide sequence ID" value="NZ_JANTHZ010000008.1"/>
</dbReference>
<dbReference type="Gene3D" id="3.40.50.10490">
    <property type="entry name" value="Glucose-6-phosphate isomerase like protein, domain 1"/>
    <property type="match status" value="1"/>
</dbReference>
<comment type="caution">
    <text evidence="7">The sequence shown here is derived from an EMBL/GenBank/DDBJ whole genome shotgun (WGS) entry which is preliminary data.</text>
</comment>
<protein>
    <submittedName>
        <fullName evidence="7">MurR/RpiR family transcriptional regulator</fullName>
    </submittedName>
</protein>
<dbReference type="GO" id="GO:0097367">
    <property type="term" value="F:carbohydrate derivative binding"/>
    <property type="evidence" value="ECO:0007669"/>
    <property type="project" value="InterPro"/>
</dbReference>
<reference evidence="7" key="1">
    <citation type="submission" date="2022-08" db="EMBL/GenBank/DDBJ databases">
        <authorList>
            <person name="Li F."/>
        </authorList>
    </citation>
    <scope>NUCLEOTIDE SEQUENCE</scope>
    <source>
        <strain evidence="7">MQZ15Z-1</strain>
    </source>
</reference>
<dbReference type="SUPFAM" id="SSF46689">
    <property type="entry name" value="Homeodomain-like"/>
    <property type="match status" value="1"/>
</dbReference>
<dbReference type="Pfam" id="PF01380">
    <property type="entry name" value="SIS"/>
    <property type="match status" value="1"/>
</dbReference>
<evidence type="ECO:0000256" key="1">
    <source>
        <dbReference type="ARBA" id="ARBA00023015"/>
    </source>
</evidence>
<feature type="domain" description="SIS" evidence="6">
    <location>
        <begin position="130"/>
        <end position="280"/>
    </location>
</feature>
<dbReference type="SUPFAM" id="SSF53697">
    <property type="entry name" value="SIS domain"/>
    <property type="match status" value="1"/>
</dbReference>
<dbReference type="InterPro" id="IPR047640">
    <property type="entry name" value="RpiR-like"/>
</dbReference>
<dbReference type="PROSITE" id="PS51464">
    <property type="entry name" value="SIS"/>
    <property type="match status" value="1"/>
</dbReference>
<dbReference type="InterPro" id="IPR000281">
    <property type="entry name" value="HTH_RpiR"/>
</dbReference>
<keyword evidence="8" id="KW-1185">Reference proteome</keyword>
<gene>
    <name evidence="7" type="ORF">NVS89_17200</name>
</gene>
<dbReference type="InterPro" id="IPR046348">
    <property type="entry name" value="SIS_dom_sf"/>
</dbReference>
<evidence type="ECO:0000313" key="8">
    <source>
        <dbReference type="Proteomes" id="UP001151088"/>
    </source>
</evidence>
<evidence type="ECO:0000259" key="5">
    <source>
        <dbReference type="PROSITE" id="PS51071"/>
    </source>
</evidence>
<feature type="domain" description="HTH rpiR-type" evidence="5">
    <location>
        <begin position="4"/>
        <end position="80"/>
    </location>
</feature>
<dbReference type="InterPro" id="IPR009057">
    <property type="entry name" value="Homeodomain-like_sf"/>
</dbReference>
<dbReference type="Pfam" id="PF01418">
    <property type="entry name" value="HTH_6"/>
    <property type="match status" value="1"/>
</dbReference>
<organism evidence="7 8">
    <name type="scientific">Ancylobacter mangrovi</name>
    <dbReference type="NCBI Taxonomy" id="2972472"/>
    <lineage>
        <taxon>Bacteria</taxon>
        <taxon>Pseudomonadati</taxon>
        <taxon>Pseudomonadota</taxon>
        <taxon>Alphaproteobacteria</taxon>
        <taxon>Hyphomicrobiales</taxon>
        <taxon>Xanthobacteraceae</taxon>
        <taxon>Ancylobacter</taxon>
    </lineage>
</organism>
<dbReference type="Gene3D" id="1.10.10.10">
    <property type="entry name" value="Winged helix-like DNA-binding domain superfamily/Winged helix DNA-binding domain"/>
    <property type="match status" value="1"/>
</dbReference>
<evidence type="ECO:0000259" key="6">
    <source>
        <dbReference type="PROSITE" id="PS51464"/>
    </source>
</evidence>
<proteinExistence type="predicted"/>
<dbReference type="GO" id="GO:0003677">
    <property type="term" value="F:DNA binding"/>
    <property type="evidence" value="ECO:0007669"/>
    <property type="project" value="UniProtKB-KW"/>
</dbReference>
<feature type="region of interest" description="Disordered" evidence="4">
    <location>
        <begin position="294"/>
        <end position="319"/>
    </location>
</feature>
<evidence type="ECO:0000256" key="3">
    <source>
        <dbReference type="ARBA" id="ARBA00023163"/>
    </source>
</evidence>
<dbReference type="GO" id="GO:0003700">
    <property type="term" value="F:DNA-binding transcription factor activity"/>
    <property type="evidence" value="ECO:0007669"/>
    <property type="project" value="InterPro"/>
</dbReference>
<sequence length="319" mass="34280">MKRSDFVARVKQHFDELPGQIRVAAGYVLDHPEDVALLSMREQARRAGVPPATMTRFAQQLGLTGFDEVRAIHAAALREAPVAYGGRAENLLRRHREVGDAGIATEMLARLSGHLTEVALPSRVEKLVEAARAMVAARRIYCLGHRSSFPAAFQFNYLLSFFDDRSVLLDATGGVGHPGMLDSGPGDVLLVICYTPAARHVVEATAFARRQGVRVVAITDSEANAIGRLAHLTLLASSQSPSFFDTVTPAFAVCETLVALIAGLHPGDVAASVARTEEKLWELGVWWREEDALPAGPSASRGDEAASQAVPDPARAEAE</sequence>
<evidence type="ECO:0000256" key="2">
    <source>
        <dbReference type="ARBA" id="ARBA00023125"/>
    </source>
</evidence>
<dbReference type="InterPro" id="IPR001347">
    <property type="entry name" value="SIS_dom"/>
</dbReference>